<comment type="caution">
    <text evidence="1">The sequence shown here is derived from an EMBL/GenBank/DDBJ whole genome shotgun (WGS) entry which is preliminary data.</text>
</comment>
<organism evidence="1 2">
    <name type="scientific">Candidatus Scalindua rubra</name>
    <dbReference type="NCBI Taxonomy" id="1872076"/>
    <lineage>
        <taxon>Bacteria</taxon>
        <taxon>Pseudomonadati</taxon>
        <taxon>Planctomycetota</taxon>
        <taxon>Candidatus Brocadiia</taxon>
        <taxon>Candidatus Brocadiales</taxon>
        <taxon>Candidatus Scalinduaceae</taxon>
        <taxon>Candidatus Scalindua</taxon>
    </lineage>
</organism>
<gene>
    <name evidence="1" type="ORF">SCARUB_00791</name>
</gene>
<name>A0A1E3XET5_9BACT</name>
<reference evidence="1 2" key="1">
    <citation type="submission" date="2016-07" db="EMBL/GenBank/DDBJ databases">
        <title>Draft genome of Scalindua rubra, obtained from a brine-seawater interface in the Red Sea, sheds light on salt adaptation in anammox bacteria.</title>
        <authorList>
            <person name="Speth D.R."/>
            <person name="Lagkouvardos I."/>
            <person name="Wang Y."/>
            <person name="Qian P.-Y."/>
            <person name="Dutilh B.E."/>
            <person name="Jetten M.S."/>
        </authorList>
    </citation>
    <scope>NUCLEOTIDE SEQUENCE [LARGE SCALE GENOMIC DNA]</scope>
    <source>
        <strain evidence="1">BSI-1</strain>
    </source>
</reference>
<dbReference type="EMBL" id="MAYW01000013">
    <property type="protein sequence ID" value="ODS34118.1"/>
    <property type="molecule type" value="Genomic_DNA"/>
</dbReference>
<protein>
    <submittedName>
        <fullName evidence="1">Uncharacterized protein</fullName>
    </submittedName>
</protein>
<sequence>MIIQKGIKKDVVLKRYMLGAHPIIQFFMDKLKISEIIGSYIRQDKRLKLNSEKALS</sequence>
<proteinExistence type="predicted"/>
<dbReference type="Proteomes" id="UP000094056">
    <property type="component" value="Unassembled WGS sequence"/>
</dbReference>
<evidence type="ECO:0000313" key="1">
    <source>
        <dbReference type="EMBL" id="ODS34118.1"/>
    </source>
</evidence>
<evidence type="ECO:0000313" key="2">
    <source>
        <dbReference type="Proteomes" id="UP000094056"/>
    </source>
</evidence>
<dbReference type="AlphaFoldDB" id="A0A1E3XET5"/>
<feature type="non-terminal residue" evidence="1">
    <location>
        <position position="56"/>
    </location>
</feature>
<accession>A0A1E3XET5</accession>